<evidence type="ECO:0000313" key="2">
    <source>
        <dbReference type="Proteomes" id="UP001239111"/>
    </source>
</evidence>
<gene>
    <name evidence="1" type="ORF">QAD02_015771</name>
</gene>
<proteinExistence type="predicted"/>
<dbReference type="EMBL" id="CM056742">
    <property type="protein sequence ID" value="KAJ8679984.1"/>
    <property type="molecule type" value="Genomic_DNA"/>
</dbReference>
<organism evidence="1 2">
    <name type="scientific">Eretmocerus hayati</name>
    <dbReference type="NCBI Taxonomy" id="131215"/>
    <lineage>
        <taxon>Eukaryota</taxon>
        <taxon>Metazoa</taxon>
        <taxon>Ecdysozoa</taxon>
        <taxon>Arthropoda</taxon>
        <taxon>Hexapoda</taxon>
        <taxon>Insecta</taxon>
        <taxon>Pterygota</taxon>
        <taxon>Neoptera</taxon>
        <taxon>Endopterygota</taxon>
        <taxon>Hymenoptera</taxon>
        <taxon>Apocrita</taxon>
        <taxon>Proctotrupomorpha</taxon>
        <taxon>Chalcidoidea</taxon>
        <taxon>Aphelinidae</taxon>
        <taxon>Aphelininae</taxon>
        <taxon>Eretmocerus</taxon>
    </lineage>
</organism>
<sequence>MTSLTRKDVEIVASRAGLLNSNSQVTSYQFEPFSKLKNGILGQHQLLRVQISDPTLTSDTHQSFFVKSFSDESMVSGEALDAIIFEETHFYDKVLPVLLETCENQEWLPKCYLVQPEVLVFEDLRSQDLSIRESFPLSEMDIRSALSSLAEFHACSLVVQGQGRKQLTEIFPNAFKEKAYTNDHKFGEMMILGFKTIELMARKLGLDSNLVTGISRRVYESVRPAKDARVPNVICHSDLWKNNLMFDQSQPPKCVLVDFQLLRYASPSIDVGMLLYINSTPEFRRKLECQMIEHYYEALRHAILRSDAEIVVPSYEAIKKDWRKRRIVGMTYACMYLPGLYLKKEKLEVLMNDPKALDKWMYEDRFELISEAIDQDPVYEEKIREIVAELIEEEKRLLRDG</sequence>
<keyword evidence="2" id="KW-1185">Reference proteome</keyword>
<name>A0ACC2PBM6_9HYME</name>
<evidence type="ECO:0000313" key="1">
    <source>
        <dbReference type="EMBL" id="KAJ8679984.1"/>
    </source>
</evidence>
<protein>
    <submittedName>
        <fullName evidence="1">Uncharacterized protein</fullName>
    </submittedName>
</protein>
<reference evidence="1" key="1">
    <citation type="submission" date="2023-04" db="EMBL/GenBank/DDBJ databases">
        <title>A chromosome-level genome assembly of the parasitoid wasp Eretmocerus hayati.</title>
        <authorList>
            <person name="Zhong Y."/>
            <person name="Liu S."/>
            <person name="Liu Y."/>
        </authorList>
    </citation>
    <scope>NUCLEOTIDE SEQUENCE</scope>
    <source>
        <strain evidence="1">ZJU_SS_LIU_2023</strain>
    </source>
</reference>
<comment type="caution">
    <text evidence="1">The sequence shown here is derived from an EMBL/GenBank/DDBJ whole genome shotgun (WGS) entry which is preliminary data.</text>
</comment>
<accession>A0ACC2PBM6</accession>
<dbReference type="Proteomes" id="UP001239111">
    <property type="component" value="Chromosome 2"/>
</dbReference>